<dbReference type="GO" id="GO:0004674">
    <property type="term" value="F:protein serine/threonine kinase activity"/>
    <property type="evidence" value="ECO:0007669"/>
    <property type="project" value="InterPro"/>
</dbReference>
<dbReference type="AlphaFoldDB" id="A0AAV6XBM7"/>
<evidence type="ECO:0000256" key="2">
    <source>
        <dbReference type="ARBA" id="ARBA00023180"/>
    </source>
</evidence>
<accession>A0AAV6XBM7</accession>
<dbReference type="CDD" id="cd00028">
    <property type="entry name" value="B_lectin"/>
    <property type="match status" value="1"/>
</dbReference>
<dbReference type="PANTHER" id="PTHR32444:SF128">
    <property type="entry name" value="CURCULIN-LIKE (MANNOSE-BINDING) LECTIN FAMILY PROTEIN"/>
    <property type="match status" value="1"/>
</dbReference>
<dbReference type="SMART" id="SM00108">
    <property type="entry name" value="B_lectin"/>
    <property type="match status" value="1"/>
</dbReference>
<evidence type="ECO:0000259" key="5">
    <source>
        <dbReference type="PROSITE" id="PS50948"/>
    </source>
</evidence>
<dbReference type="InterPro" id="IPR036426">
    <property type="entry name" value="Bulb-type_lectin_dom_sf"/>
</dbReference>
<dbReference type="PROSITE" id="PS50948">
    <property type="entry name" value="PAN"/>
    <property type="match status" value="1"/>
</dbReference>
<keyword evidence="3" id="KW-0812">Transmembrane</keyword>
<dbReference type="Gene3D" id="1.10.510.10">
    <property type="entry name" value="Transferase(Phosphotransferase) domain 1"/>
    <property type="match status" value="1"/>
</dbReference>
<evidence type="ECO:0000313" key="6">
    <source>
        <dbReference type="EMBL" id="KAG8379938.1"/>
    </source>
</evidence>
<feature type="domain" description="Apple" evidence="5">
    <location>
        <begin position="279"/>
        <end position="361"/>
    </location>
</feature>
<evidence type="ECO:0000256" key="3">
    <source>
        <dbReference type="SAM" id="Phobius"/>
    </source>
</evidence>
<evidence type="ECO:0000313" key="7">
    <source>
        <dbReference type="Proteomes" id="UP000826271"/>
    </source>
</evidence>
<feature type="domain" description="Bulb-type lectin" evidence="4">
    <location>
        <begin position="3"/>
        <end position="126"/>
    </location>
</feature>
<dbReference type="Pfam" id="PF08276">
    <property type="entry name" value="PAN_2"/>
    <property type="match status" value="1"/>
</dbReference>
<evidence type="ECO:0000259" key="4">
    <source>
        <dbReference type="PROSITE" id="PS50927"/>
    </source>
</evidence>
<feature type="transmembrane region" description="Helical" evidence="3">
    <location>
        <begin position="378"/>
        <end position="400"/>
    </location>
</feature>
<dbReference type="EMBL" id="WHWC01000007">
    <property type="protein sequence ID" value="KAG8379938.1"/>
    <property type="molecule type" value="Genomic_DNA"/>
</dbReference>
<proteinExistence type="predicted"/>
<name>A0AAV6XBM7_9LAMI</name>
<keyword evidence="7" id="KW-1185">Reference proteome</keyword>
<dbReference type="PANTHER" id="PTHR32444">
    <property type="entry name" value="BULB-TYPE LECTIN DOMAIN-CONTAINING PROTEIN"/>
    <property type="match status" value="1"/>
</dbReference>
<dbReference type="PROSITE" id="PS50927">
    <property type="entry name" value="BULB_LECTIN"/>
    <property type="match status" value="1"/>
</dbReference>
<dbReference type="InterPro" id="IPR003609">
    <property type="entry name" value="Pan_app"/>
</dbReference>
<sequence>MDSDTLSQGDELRDPRFLTSANKIFSLQFFSPGTSKNRYVGIFYQSLDTRHTDCHPVWVANRNNPLPDASGILMITDSVLTISYSGGDPIVLTSNFGIINASATLLNDGNLVFREVNPDGSINRTLWQSFDFPTDTILPGMKLGINFRTGHKWSLTSWVSDDVPASGSLTLSGDPNGSSQLIMWWQRNPYWISGLWQYGRFDNSPWLTNVYGLDYSYISNENESYLTYSVDYHEKIVKLSINTTGWISVTGVAGVTDFNLCPFSATSTAGCVNWMLPECRNSKHQFIGSRGFAYGHSYTFNKNYNMSIFDCGLECEHNCSCIAYASIFENGTGCKIWTNDTTFTFSETLIGENVYIFQTENASVSIIHMGRDTAKKGWILPVASAGGALLVLSFLLFCILRRFRTKAAEEVLLHTIRTREKCSTADDIENDMSQAWELWIEGRALELMDTTLERTNQENEVTRTITVGLLCVQDSAADRPSMSDVVSMLTNEYLQLPAPKQPAFLIGTNTREATKAAAVEKTCTNELSISLIEAR</sequence>
<dbReference type="Proteomes" id="UP000826271">
    <property type="component" value="Unassembled WGS sequence"/>
</dbReference>
<keyword evidence="3" id="KW-0472">Membrane</keyword>
<dbReference type="SUPFAM" id="SSF51110">
    <property type="entry name" value="alpha-D-mannose-specific plant lectins"/>
    <property type="match status" value="1"/>
</dbReference>
<dbReference type="InterPro" id="IPR001480">
    <property type="entry name" value="Bulb-type_lectin_dom"/>
</dbReference>
<keyword evidence="3" id="KW-1133">Transmembrane helix</keyword>
<reference evidence="6" key="1">
    <citation type="submission" date="2019-10" db="EMBL/GenBank/DDBJ databases">
        <authorList>
            <person name="Zhang R."/>
            <person name="Pan Y."/>
            <person name="Wang J."/>
            <person name="Ma R."/>
            <person name="Yu S."/>
        </authorList>
    </citation>
    <scope>NUCLEOTIDE SEQUENCE</scope>
    <source>
        <strain evidence="6">LA-IB0</strain>
        <tissue evidence="6">Leaf</tissue>
    </source>
</reference>
<keyword evidence="2" id="KW-0325">Glycoprotein</keyword>
<dbReference type="Gene3D" id="2.90.10.10">
    <property type="entry name" value="Bulb-type lectin domain"/>
    <property type="match status" value="1"/>
</dbReference>
<evidence type="ECO:0000256" key="1">
    <source>
        <dbReference type="ARBA" id="ARBA00022729"/>
    </source>
</evidence>
<dbReference type="InterPro" id="IPR021820">
    <property type="entry name" value="S-locus_recpt_kinase_C"/>
</dbReference>
<keyword evidence="1" id="KW-0732">Signal</keyword>
<gene>
    <name evidence="6" type="ORF">BUALT_Bualt07G0141700</name>
</gene>
<protein>
    <submittedName>
        <fullName evidence="6">Uncharacterized protein</fullName>
    </submittedName>
</protein>
<dbReference type="Pfam" id="PF01453">
    <property type="entry name" value="B_lectin"/>
    <property type="match status" value="1"/>
</dbReference>
<dbReference type="Pfam" id="PF11883">
    <property type="entry name" value="DUF3403"/>
    <property type="match status" value="1"/>
</dbReference>
<comment type="caution">
    <text evidence="6">The sequence shown here is derived from an EMBL/GenBank/DDBJ whole genome shotgun (WGS) entry which is preliminary data.</text>
</comment>
<organism evidence="6 7">
    <name type="scientific">Buddleja alternifolia</name>
    <dbReference type="NCBI Taxonomy" id="168488"/>
    <lineage>
        <taxon>Eukaryota</taxon>
        <taxon>Viridiplantae</taxon>
        <taxon>Streptophyta</taxon>
        <taxon>Embryophyta</taxon>
        <taxon>Tracheophyta</taxon>
        <taxon>Spermatophyta</taxon>
        <taxon>Magnoliopsida</taxon>
        <taxon>eudicotyledons</taxon>
        <taxon>Gunneridae</taxon>
        <taxon>Pentapetalae</taxon>
        <taxon>asterids</taxon>
        <taxon>lamiids</taxon>
        <taxon>Lamiales</taxon>
        <taxon>Scrophulariaceae</taxon>
        <taxon>Buddlejeae</taxon>
        <taxon>Buddleja</taxon>
    </lineage>
</organism>